<name>A0AAD7FXC5_9AGAR</name>
<protein>
    <submittedName>
        <fullName evidence="2">Uncharacterized protein</fullName>
    </submittedName>
</protein>
<evidence type="ECO:0000313" key="2">
    <source>
        <dbReference type="EMBL" id="KAJ7647869.1"/>
    </source>
</evidence>
<dbReference type="Proteomes" id="UP001221142">
    <property type="component" value="Unassembled WGS sequence"/>
</dbReference>
<feature type="region of interest" description="Disordered" evidence="1">
    <location>
        <begin position="27"/>
        <end position="189"/>
    </location>
</feature>
<gene>
    <name evidence="2" type="ORF">FB45DRAFT_1052279</name>
</gene>
<organism evidence="2 3">
    <name type="scientific">Roridomyces roridus</name>
    <dbReference type="NCBI Taxonomy" id="1738132"/>
    <lineage>
        <taxon>Eukaryota</taxon>
        <taxon>Fungi</taxon>
        <taxon>Dikarya</taxon>
        <taxon>Basidiomycota</taxon>
        <taxon>Agaricomycotina</taxon>
        <taxon>Agaricomycetes</taxon>
        <taxon>Agaricomycetidae</taxon>
        <taxon>Agaricales</taxon>
        <taxon>Marasmiineae</taxon>
        <taxon>Mycenaceae</taxon>
        <taxon>Roridomyces</taxon>
    </lineage>
</organism>
<feature type="region of interest" description="Disordered" evidence="1">
    <location>
        <begin position="639"/>
        <end position="670"/>
    </location>
</feature>
<feature type="compositionally biased region" description="Pro residues" evidence="1">
    <location>
        <begin position="131"/>
        <end position="150"/>
    </location>
</feature>
<keyword evidence="3" id="KW-1185">Reference proteome</keyword>
<sequence>MWALFLRPSVVRSHRGVRLHLIPTDASRVQKSRRLSTETGDNPQLPVDEIAARSPQQEALPKDVKPRQSHGSLHPFGKKGAAMDAKVERIENSALADREEEDDWDVTPKLAQEEGPPLLKFRVQVTCAPMPKQPKPESPPPPPPAPPLPIQPKTMQVQSAEPAPSAPTPVPSPKQPEPEPKSKMSSVGLWHLPPFTTLSDLSRIALRSGARPAEVLGLQLVVQSTTLKDRRDHGENYNFTLGAFIHFSDPALVRAFRAKPLLLTLHNVPSSPHPEIGIFPTTAEAEAWPLRRLHQLVTALQKRSDERIQAVLQQTDVEAEADAPAALKRRIRIQSEVEEHVEPLEETAKVEQHSKKEQEVLEREGALKLMWSRLEDPDGSQQLAVEDAETKDIDGDQQPHAEELLIPENTESTATSEHPKIVHAIITRIRHHRYTLDLVDQMVKSGAGRWLALRLPGSGLSVDSPTSRTNTGAYASTSSSLEDVEDDEHTDPAVRLYALSLRKALARERELEDVLMNTRTEAMERAVRDAKLAAEAQLRSDFGAFGAIEGVWLRGKPVRRFSDDDWVYELHALIGFADTENAMRARTLLPVHIPAYADTQIRFVADPWPEAIGGEVPAALEVDGSEMEVMSAAREGWARRMQREHDQEERLRKREQERERQRGVAEGTWGKEQLHEIRERLNLTRPPRKEKDAAALGRLQHNTLETIGLVTKVLAKQEKRKKAEQVAKEVMTRVKAKAFRRTTAKAATKPDSTPSEVETGLESNPGSSEVHSDDDKKTPSASVQMPYVAHF</sequence>
<feature type="compositionally biased region" description="Basic and acidic residues" evidence="1">
    <location>
        <begin position="639"/>
        <end position="663"/>
    </location>
</feature>
<reference evidence="2" key="1">
    <citation type="submission" date="2023-03" db="EMBL/GenBank/DDBJ databases">
        <title>Massive genome expansion in bonnet fungi (Mycena s.s.) driven by repeated elements and novel gene families across ecological guilds.</title>
        <authorList>
            <consortium name="Lawrence Berkeley National Laboratory"/>
            <person name="Harder C.B."/>
            <person name="Miyauchi S."/>
            <person name="Viragh M."/>
            <person name="Kuo A."/>
            <person name="Thoen E."/>
            <person name="Andreopoulos B."/>
            <person name="Lu D."/>
            <person name="Skrede I."/>
            <person name="Drula E."/>
            <person name="Henrissat B."/>
            <person name="Morin E."/>
            <person name="Kohler A."/>
            <person name="Barry K."/>
            <person name="LaButti K."/>
            <person name="Morin E."/>
            <person name="Salamov A."/>
            <person name="Lipzen A."/>
            <person name="Mereny Z."/>
            <person name="Hegedus B."/>
            <person name="Baldrian P."/>
            <person name="Stursova M."/>
            <person name="Weitz H."/>
            <person name="Taylor A."/>
            <person name="Grigoriev I.V."/>
            <person name="Nagy L.G."/>
            <person name="Martin F."/>
            <person name="Kauserud H."/>
        </authorList>
    </citation>
    <scope>NUCLEOTIDE SEQUENCE</scope>
    <source>
        <strain evidence="2">9284</strain>
    </source>
</reference>
<feature type="compositionally biased region" description="Polar residues" evidence="1">
    <location>
        <begin position="461"/>
        <end position="481"/>
    </location>
</feature>
<feature type="region of interest" description="Disordered" evidence="1">
    <location>
        <begin position="460"/>
        <end position="487"/>
    </location>
</feature>
<evidence type="ECO:0000313" key="3">
    <source>
        <dbReference type="Proteomes" id="UP001221142"/>
    </source>
</evidence>
<feature type="region of interest" description="Disordered" evidence="1">
    <location>
        <begin position="739"/>
        <end position="791"/>
    </location>
</feature>
<feature type="compositionally biased region" description="Pro residues" evidence="1">
    <location>
        <begin position="164"/>
        <end position="175"/>
    </location>
</feature>
<accession>A0AAD7FXC5</accession>
<feature type="compositionally biased region" description="Polar residues" evidence="1">
    <location>
        <begin position="750"/>
        <end position="769"/>
    </location>
</feature>
<dbReference type="AlphaFoldDB" id="A0AAD7FXC5"/>
<comment type="caution">
    <text evidence="2">The sequence shown here is derived from an EMBL/GenBank/DDBJ whole genome shotgun (WGS) entry which is preliminary data.</text>
</comment>
<dbReference type="EMBL" id="JARKIF010000002">
    <property type="protein sequence ID" value="KAJ7647869.1"/>
    <property type="molecule type" value="Genomic_DNA"/>
</dbReference>
<proteinExistence type="predicted"/>
<evidence type="ECO:0000256" key="1">
    <source>
        <dbReference type="SAM" id="MobiDB-lite"/>
    </source>
</evidence>